<dbReference type="Proteomes" id="UP000237105">
    <property type="component" value="Unassembled WGS sequence"/>
</dbReference>
<protein>
    <submittedName>
        <fullName evidence="1">Uncharacterized protein</fullName>
    </submittedName>
</protein>
<reference evidence="2" key="1">
    <citation type="submission" date="2016-06" db="EMBL/GenBank/DDBJ databases">
        <title>Parallel loss of symbiosis genes in relatives of nitrogen-fixing non-legume Parasponia.</title>
        <authorList>
            <person name="Van Velzen R."/>
            <person name="Holmer R."/>
            <person name="Bu F."/>
            <person name="Rutten L."/>
            <person name="Van Zeijl A."/>
            <person name="Liu W."/>
            <person name="Santuari L."/>
            <person name="Cao Q."/>
            <person name="Sharma T."/>
            <person name="Shen D."/>
            <person name="Roswanjaya Y."/>
            <person name="Wardhani T."/>
            <person name="Kalhor M.S."/>
            <person name="Jansen J."/>
            <person name="Van den Hoogen J."/>
            <person name="Gungor B."/>
            <person name="Hartog M."/>
            <person name="Hontelez J."/>
            <person name="Verver J."/>
            <person name="Yang W.-C."/>
            <person name="Schijlen E."/>
            <person name="Repin R."/>
            <person name="Schilthuizen M."/>
            <person name="Schranz E."/>
            <person name="Heidstra R."/>
            <person name="Miyata K."/>
            <person name="Fedorova E."/>
            <person name="Kohlen W."/>
            <person name="Bisseling T."/>
            <person name="Smit S."/>
            <person name="Geurts R."/>
        </authorList>
    </citation>
    <scope>NUCLEOTIDE SEQUENCE [LARGE SCALE GENOMIC DNA]</scope>
    <source>
        <strain evidence="2">cv. WU1-14</strain>
    </source>
</reference>
<dbReference type="AlphaFoldDB" id="A0A2P5AVT3"/>
<comment type="caution">
    <text evidence="1">The sequence shown here is derived from an EMBL/GenBank/DDBJ whole genome shotgun (WGS) entry which is preliminary data.</text>
</comment>
<dbReference type="EMBL" id="JXTB01000435">
    <property type="protein sequence ID" value="PON40591.1"/>
    <property type="molecule type" value="Genomic_DNA"/>
</dbReference>
<accession>A0A2P5AVT3</accession>
<gene>
    <name evidence="1" type="ORF">PanWU01x14_296130</name>
</gene>
<evidence type="ECO:0000313" key="1">
    <source>
        <dbReference type="EMBL" id="PON40591.1"/>
    </source>
</evidence>
<proteinExistence type="predicted"/>
<evidence type="ECO:0000313" key="2">
    <source>
        <dbReference type="Proteomes" id="UP000237105"/>
    </source>
</evidence>
<name>A0A2P5AVT3_PARAD</name>
<organism evidence="1 2">
    <name type="scientific">Parasponia andersonii</name>
    <name type="common">Sponia andersonii</name>
    <dbReference type="NCBI Taxonomy" id="3476"/>
    <lineage>
        <taxon>Eukaryota</taxon>
        <taxon>Viridiplantae</taxon>
        <taxon>Streptophyta</taxon>
        <taxon>Embryophyta</taxon>
        <taxon>Tracheophyta</taxon>
        <taxon>Spermatophyta</taxon>
        <taxon>Magnoliopsida</taxon>
        <taxon>eudicotyledons</taxon>
        <taxon>Gunneridae</taxon>
        <taxon>Pentapetalae</taxon>
        <taxon>rosids</taxon>
        <taxon>fabids</taxon>
        <taxon>Rosales</taxon>
        <taxon>Cannabaceae</taxon>
        <taxon>Parasponia</taxon>
    </lineage>
</organism>
<sequence>MPKHTLAGQKLDKSFLFRAGKIAEAVILAISCGASARIEQLAVLSCSNESNHELVERLQPQEITENTVTLPLGIDELPTNYFDYLLKMNGVLMVDDMDVMEAHNIDSLALYYSKRDLKLTKHDKASGVKNYSEALFNKAFMEKLASWNGPTNFSIVGLASFDLAMDAHVYEFLAKTASQKFETLAATLFAS</sequence>
<keyword evidence="2" id="KW-1185">Reference proteome</keyword>